<dbReference type="GO" id="GO:0061630">
    <property type="term" value="F:ubiquitin protein ligase activity"/>
    <property type="evidence" value="ECO:0007669"/>
    <property type="project" value="UniProtKB-EC"/>
</dbReference>
<evidence type="ECO:0000256" key="2">
    <source>
        <dbReference type="ARBA" id="ARBA00012483"/>
    </source>
</evidence>
<dbReference type="GO" id="GO:0008270">
    <property type="term" value="F:zinc ion binding"/>
    <property type="evidence" value="ECO:0007669"/>
    <property type="project" value="UniProtKB-KW"/>
</dbReference>
<dbReference type="SMART" id="SM00184">
    <property type="entry name" value="RING"/>
    <property type="match status" value="1"/>
</dbReference>
<name>A0AAV4MQI9_CAEEX</name>
<evidence type="ECO:0000256" key="7">
    <source>
        <dbReference type="ARBA" id="ARBA00022833"/>
    </source>
</evidence>
<keyword evidence="5 8" id="KW-0863">Zinc-finger</keyword>
<dbReference type="GO" id="GO:0006511">
    <property type="term" value="P:ubiquitin-dependent protein catabolic process"/>
    <property type="evidence" value="ECO:0007669"/>
    <property type="project" value="TreeGrafter"/>
</dbReference>
<dbReference type="CDD" id="cd16454">
    <property type="entry name" value="RING-H2_PA-TM-RING"/>
    <property type="match status" value="1"/>
</dbReference>
<accession>A0AAV4MQI9</accession>
<evidence type="ECO:0000256" key="5">
    <source>
        <dbReference type="ARBA" id="ARBA00022771"/>
    </source>
</evidence>
<evidence type="ECO:0000256" key="4">
    <source>
        <dbReference type="ARBA" id="ARBA00022723"/>
    </source>
</evidence>
<feature type="domain" description="RING-type" evidence="9">
    <location>
        <begin position="185"/>
        <end position="226"/>
    </location>
</feature>
<comment type="caution">
    <text evidence="10">The sequence shown here is derived from an EMBL/GenBank/DDBJ whole genome shotgun (WGS) entry which is preliminary data.</text>
</comment>
<keyword evidence="6" id="KW-0833">Ubl conjugation pathway</keyword>
<dbReference type="SUPFAM" id="SSF57850">
    <property type="entry name" value="RING/U-box"/>
    <property type="match status" value="1"/>
</dbReference>
<dbReference type="InterPro" id="IPR001841">
    <property type="entry name" value="Znf_RING"/>
</dbReference>
<proteinExistence type="predicted"/>
<organism evidence="10 11">
    <name type="scientific">Caerostris extrusa</name>
    <name type="common">Bark spider</name>
    <name type="synonym">Caerostris bankana</name>
    <dbReference type="NCBI Taxonomy" id="172846"/>
    <lineage>
        <taxon>Eukaryota</taxon>
        <taxon>Metazoa</taxon>
        <taxon>Ecdysozoa</taxon>
        <taxon>Arthropoda</taxon>
        <taxon>Chelicerata</taxon>
        <taxon>Arachnida</taxon>
        <taxon>Araneae</taxon>
        <taxon>Araneomorphae</taxon>
        <taxon>Entelegynae</taxon>
        <taxon>Araneoidea</taxon>
        <taxon>Araneidae</taxon>
        <taxon>Caerostris</taxon>
    </lineage>
</organism>
<evidence type="ECO:0000256" key="3">
    <source>
        <dbReference type="ARBA" id="ARBA00022679"/>
    </source>
</evidence>
<evidence type="ECO:0000256" key="8">
    <source>
        <dbReference type="PROSITE-ProRule" id="PRU00175"/>
    </source>
</evidence>
<comment type="catalytic activity">
    <reaction evidence="1">
        <text>S-ubiquitinyl-[E2 ubiquitin-conjugating enzyme]-L-cysteine + [acceptor protein]-L-lysine = [E2 ubiquitin-conjugating enzyme]-L-cysteine + N(6)-ubiquitinyl-[acceptor protein]-L-lysine.</text>
        <dbReference type="EC" id="2.3.2.27"/>
    </reaction>
</comment>
<dbReference type="GO" id="GO:0005634">
    <property type="term" value="C:nucleus"/>
    <property type="evidence" value="ECO:0007669"/>
    <property type="project" value="TreeGrafter"/>
</dbReference>
<dbReference type="EC" id="2.3.2.27" evidence="2"/>
<dbReference type="Proteomes" id="UP001054945">
    <property type="component" value="Unassembled WGS sequence"/>
</dbReference>
<dbReference type="EMBL" id="BPLR01002479">
    <property type="protein sequence ID" value="GIX74160.1"/>
    <property type="molecule type" value="Genomic_DNA"/>
</dbReference>
<protein>
    <recommendedName>
        <fullName evidence="2">RING-type E3 ubiquitin transferase</fullName>
        <ecNumber evidence="2">2.3.2.27</ecNumber>
    </recommendedName>
</protein>
<keyword evidence="7" id="KW-0862">Zinc</keyword>
<evidence type="ECO:0000256" key="1">
    <source>
        <dbReference type="ARBA" id="ARBA00000900"/>
    </source>
</evidence>
<dbReference type="PANTHER" id="PTHR45931">
    <property type="entry name" value="SI:CH211-59O9.10"/>
    <property type="match status" value="1"/>
</dbReference>
<dbReference type="PANTHER" id="PTHR45931:SF3">
    <property type="entry name" value="RING ZINC FINGER-CONTAINING PROTEIN"/>
    <property type="match status" value="1"/>
</dbReference>
<dbReference type="InterPro" id="IPR051834">
    <property type="entry name" value="RING_finger_E3_ligase"/>
</dbReference>
<dbReference type="Pfam" id="PF14369">
    <property type="entry name" value="Zn_ribbon_19"/>
    <property type="match status" value="1"/>
</dbReference>
<evidence type="ECO:0000259" key="9">
    <source>
        <dbReference type="PROSITE" id="PS50089"/>
    </source>
</evidence>
<dbReference type="PROSITE" id="PS50089">
    <property type="entry name" value="ZF_RING_2"/>
    <property type="match status" value="1"/>
</dbReference>
<keyword evidence="4" id="KW-0479">Metal-binding</keyword>
<evidence type="ECO:0000313" key="10">
    <source>
        <dbReference type="EMBL" id="GIX74160.1"/>
    </source>
</evidence>
<keyword evidence="3 10" id="KW-0808">Transferase</keyword>
<dbReference type="AlphaFoldDB" id="A0AAV4MQI9"/>
<keyword evidence="11" id="KW-1185">Reference proteome</keyword>
<gene>
    <name evidence="10" type="ORF">CEXT_557061</name>
</gene>
<dbReference type="InterPro" id="IPR013083">
    <property type="entry name" value="Znf_RING/FYVE/PHD"/>
</dbReference>
<dbReference type="InterPro" id="IPR039525">
    <property type="entry name" value="RNF126-like_zinc-ribbon"/>
</dbReference>
<sequence length="277" mass="31423">MAEGIQVESFNAKYYCHHCDHAITPFHMAELICPDCSSGFIEEISKNYLDHDYSSSEEDSDDEDGTPISFLPITLDSLIDRLMQSTDEEAGLVSSVPELGERSLTEPLSSPILPSWMIPSNGVSYDNTRLSSDDYFATDDELDDLTSQLLDEVTLTGPPPLTKEEIKQLPIICVTDELHKEDILCTICMEGFILREKAKKLPCSHLYHEKCIRPWLEKQATCPNCRSLIKVDSKDKRSKSCPRYRFSLRNGEDRQFSETSNLSDFLSASMNPFRFLN</sequence>
<evidence type="ECO:0000313" key="11">
    <source>
        <dbReference type="Proteomes" id="UP001054945"/>
    </source>
</evidence>
<evidence type="ECO:0000256" key="6">
    <source>
        <dbReference type="ARBA" id="ARBA00022786"/>
    </source>
</evidence>
<dbReference type="Pfam" id="PF13639">
    <property type="entry name" value="zf-RING_2"/>
    <property type="match status" value="1"/>
</dbReference>
<dbReference type="Gene3D" id="3.30.40.10">
    <property type="entry name" value="Zinc/RING finger domain, C3HC4 (zinc finger)"/>
    <property type="match status" value="1"/>
</dbReference>
<reference evidence="10 11" key="1">
    <citation type="submission" date="2021-06" db="EMBL/GenBank/DDBJ databases">
        <title>Caerostris extrusa draft genome.</title>
        <authorList>
            <person name="Kono N."/>
            <person name="Arakawa K."/>
        </authorList>
    </citation>
    <scope>NUCLEOTIDE SEQUENCE [LARGE SCALE GENOMIC DNA]</scope>
</reference>